<accession>A0ABN2VP85</accession>
<proteinExistence type="predicted"/>
<gene>
    <name evidence="1" type="ORF">GCM10009821_00380</name>
</gene>
<dbReference type="InterPro" id="IPR046040">
    <property type="entry name" value="DUF5998"/>
</dbReference>
<reference evidence="1 2" key="1">
    <citation type="journal article" date="2019" name="Int. J. Syst. Evol. Microbiol.">
        <title>The Global Catalogue of Microorganisms (GCM) 10K type strain sequencing project: providing services to taxonomists for standard genome sequencing and annotation.</title>
        <authorList>
            <consortium name="The Broad Institute Genomics Platform"/>
            <consortium name="The Broad Institute Genome Sequencing Center for Infectious Disease"/>
            <person name="Wu L."/>
            <person name="Ma J."/>
        </authorList>
    </citation>
    <scope>NUCLEOTIDE SEQUENCE [LARGE SCALE GENOMIC DNA]</scope>
    <source>
        <strain evidence="1 2">JCM 15749</strain>
    </source>
</reference>
<comment type="caution">
    <text evidence="1">The sequence shown here is derived from an EMBL/GenBank/DDBJ whole genome shotgun (WGS) entry which is preliminary data.</text>
</comment>
<evidence type="ECO:0000313" key="1">
    <source>
        <dbReference type="EMBL" id="GAA2068528.1"/>
    </source>
</evidence>
<evidence type="ECO:0000313" key="2">
    <source>
        <dbReference type="Proteomes" id="UP001501480"/>
    </source>
</evidence>
<protein>
    <submittedName>
        <fullName evidence="1">DUF5998 family protein</fullName>
    </submittedName>
</protein>
<dbReference type="RefSeq" id="WP_344322884.1">
    <property type="nucleotide sequence ID" value="NZ_BAAAPY010000001.1"/>
</dbReference>
<keyword evidence="2" id="KW-1185">Reference proteome</keyword>
<dbReference type="Proteomes" id="UP001501480">
    <property type="component" value="Unassembled WGS sequence"/>
</dbReference>
<dbReference type="Pfam" id="PF19461">
    <property type="entry name" value="DUF5998"/>
    <property type="match status" value="1"/>
</dbReference>
<name>A0ABN2VP85_9ACTN</name>
<sequence length="196" mass="21429">MRRERSGGVFEEISRSGYYPQIVSEGLRDALAGEEVRAYVLHHEPTFDRDEIRRHMTVLVLTDSRVVLVHTDEHPPDDLLPRPYTSTTSEAVAVDQVRSVVVTRMVSAEDESLQEAVLTVSWGAVSHLDLEPARCSDPDCEADHGYTGNLTGDDFSLRLSAAADGGAALERLLEFARRLSAATTHGPSASGARART</sequence>
<organism evidence="1 2">
    <name type="scientific">Aeromicrobium halocynthiae</name>
    <dbReference type="NCBI Taxonomy" id="560557"/>
    <lineage>
        <taxon>Bacteria</taxon>
        <taxon>Bacillati</taxon>
        <taxon>Actinomycetota</taxon>
        <taxon>Actinomycetes</taxon>
        <taxon>Propionibacteriales</taxon>
        <taxon>Nocardioidaceae</taxon>
        <taxon>Aeromicrobium</taxon>
    </lineage>
</organism>
<dbReference type="EMBL" id="BAAAPY010000001">
    <property type="protein sequence ID" value="GAA2068528.1"/>
    <property type="molecule type" value="Genomic_DNA"/>
</dbReference>